<dbReference type="Gene3D" id="3.40.120.10">
    <property type="entry name" value="Alpha-D-Glucose-1,6-Bisphosphate, subunit A, domain 3"/>
    <property type="match status" value="3"/>
</dbReference>
<dbReference type="SUPFAM" id="SSF55957">
    <property type="entry name" value="Phosphoglucomutase, C-terminal domain"/>
    <property type="match status" value="1"/>
</dbReference>
<comment type="caution">
    <text evidence="12">The sequence shown here is derived from an EMBL/GenBank/DDBJ whole genome shotgun (WGS) entry which is preliminary data.</text>
</comment>
<dbReference type="InterPro" id="IPR016055">
    <property type="entry name" value="A-D-PHexomutase_a/b/a-I/II/III"/>
</dbReference>
<dbReference type="PRINTS" id="PR00509">
    <property type="entry name" value="PGMPMM"/>
</dbReference>
<dbReference type="PANTHER" id="PTHR43771:SF2">
    <property type="entry name" value="PHOSPHOMANNOMUTASE_PHOSPHOGLUCOMUTASE"/>
    <property type="match status" value="1"/>
</dbReference>
<keyword evidence="6" id="KW-0413">Isomerase</keyword>
<evidence type="ECO:0000256" key="2">
    <source>
        <dbReference type="ARBA" id="ARBA00010231"/>
    </source>
</evidence>
<protein>
    <recommendedName>
        <fullName evidence="14">Phosphomannomutase</fullName>
    </recommendedName>
</protein>
<keyword evidence="5 7" id="KW-0460">Magnesium</keyword>
<evidence type="ECO:0000256" key="7">
    <source>
        <dbReference type="RuleBase" id="RU004326"/>
    </source>
</evidence>
<dbReference type="PANTHER" id="PTHR43771">
    <property type="entry name" value="PHOSPHOMANNOMUTASE"/>
    <property type="match status" value="1"/>
</dbReference>
<name>A0A1F5GFA0_9BACT</name>
<keyword evidence="3" id="KW-0597">Phosphoprotein</keyword>
<dbReference type="Pfam" id="PF02879">
    <property type="entry name" value="PGM_PMM_II"/>
    <property type="match status" value="1"/>
</dbReference>
<evidence type="ECO:0000256" key="4">
    <source>
        <dbReference type="ARBA" id="ARBA00022723"/>
    </source>
</evidence>
<dbReference type="Pfam" id="PF02880">
    <property type="entry name" value="PGM_PMM_III"/>
    <property type="match status" value="1"/>
</dbReference>
<evidence type="ECO:0000256" key="6">
    <source>
        <dbReference type="ARBA" id="ARBA00023235"/>
    </source>
</evidence>
<dbReference type="CDD" id="cd03089">
    <property type="entry name" value="PMM_PGM"/>
    <property type="match status" value="1"/>
</dbReference>
<evidence type="ECO:0000256" key="1">
    <source>
        <dbReference type="ARBA" id="ARBA00001946"/>
    </source>
</evidence>
<evidence type="ECO:0000259" key="10">
    <source>
        <dbReference type="Pfam" id="PF02879"/>
    </source>
</evidence>
<dbReference type="Proteomes" id="UP000177124">
    <property type="component" value="Unassembled WGS sequence"/>
</dbReference>
<dbReference type="AlphaFoldDB" id="A0A1F5GFA0"/>
<evidence type="ECO:0000259" key="11">
    <source>
        <dbReference type="Pfam" id="PF02880"/>
    </source>
</evidence>
<evidence type="ECO:0000313" key="13">
    <source>
        <dbReference type="Proteomes" id="UP000177124"/>
    </source>
</evidence>
<evidence type="ECO:0000256" key="3">
    <source>
        <dbReference type="ARBA" id="ARBA00022553"/>
    </source>
</evidence>
<evidence type="ECO:0000259" key="9">
    <source>
        <dbReference type="Pfam" id="PF02878"/>
    </source>
</evidence>
<dbReference type="Pfam" id="PF00408">
    <property type="entry name" value="PGM_PMM_IV"/>
    <property type="match status" value="1"/>
</dbReference>
<proteinExistence type="inferred from homology"/>
<dbReference type="InterPro" id="IPR005841">
    <property type="entry name" value="Alpha-D-phosphohexomutase_SF"/>
</dbReference>
<dbReference type="InterPro" id="IPR005845">
    <property type="entry name" value="A-D-PHexomutase_a/b/a-II"/>
</dbReference>
<dbReference type="GO" id="GO:0016868">
    <property type="term" value="F:intramolecular phosphotransferase activity"/>
    <property type="evidence" value="ECO:0007669"/>
    <property type="project" value="InterPro"/>
</dbReference>
<dbReference type="GO" id="GO:0000287">
    <property type="term" value="F:magnesium ion binding"/>
    <property type="evidence" value="ECO:0007669"/>
    <property type="project" value="InterPro"/>
</dbReference>
<feature type="domain" description="Alpha-D-phosphohexomutase C-terminal" evidence="8">
    <location>
        <begin position="399"/>
        <end position="451"/>
    </location>
</feature>
<feature type="domain" description="Alpha-D-phosphohexomutase alpha/beta/alpha" evidence="9">
    <location>
        <begin position="7"/>
        <end position="130"/>
    </location>
</feature>
<evidence type="ECO:0000256" key="5">
    <source>
        <dbReference type="ARBA" id="ARBA00022842"/>
    </source>
</evidence>
<dbReference type="SUPFAM" id="SSF53738">
    <property type="entry name" value="Phosphoglucomutase, first 3 domains"/>
    <property type="match status" value="3"/>
</dbReference>
<feature type="domain" description="Alpha-D-phosphohexomutase alpha/beta/alpha" evidence="11">
    <location>
        <begin position="254"/>
        <end position="363"/>
    </location>
</feature>
<sequence length="471" mass="52113">MKVNESIFREYDIRGIAGADIDEKFAYAFGQAFGTFLTQKGVKKALVGYDARSTSPSYFAESVRGLILTGVDVVKIGMVTSPMMYWARKFYEIDGGLVITASHNPPEFNGFKPASGGGALFGKAIQDLKNLMIAENFSKGEGKVSQKDITDDYFSDITSRVKLSKPLSVVVDCGNSTAGPFAPVIIERIGAKVERLFCDIDPSFPNHPPDPVDPRAYPQIIEKIKKSKFDLGLLFDGDADRLGVVDSEGNIIRGDQITALCARKILKEKPESKILFEVQCSKSATDDVEAHGGEVVLTKVGHSLIEDALVREKGELAGETSGHLFFVDRWYGFDDAIYAACRLLEYVAESGKSLKELVASLPKYVSTPQTRIFAPDVRKFEIVEELKNYFTDFSSRHSREGGNPKLLTIDGVRLEWNDGWAVVRASNTQPQLTLRAEANSKKRLEEIKRIVEESLTSYAKEGIKVEWGKVH</sequence>
<feature type="domain" description="Alpha-D-phosphohexomutase alpha/beta/alpha" evidence="10">
    <location>
        <begin position="152"/>
        <end position="249"/>
    </location>
</feature>
<accession>A0A1F5GFA0</accession>
<dbReference type="EMBL" id="MFBF01000041">
    <property type="protein sequence ID" value="OGD90551.1"/>
    <property type="molecule type" value="Genomic_DNA"/>
</dbReference>
<comment type="similarity">
    <text evidence="2 7">Belongs to the phosphohexose mutase family.</text>
</comment>
<keyword evidence="4 7" id="KW-0479">Metal-binding</keyword>
<dbReference type="InterPro" id="IPR005844">
    <property type="entry name" value="A-D-PHexomutase_a/b/a-I"/>
</dbReference>
<dbReference type="InterPro" id="IPR005843">
    <property type="entry name" value="A-D-PHexomutase_C"/>
</dbReference>
<gene>
    <name evidence="12" type="ORF">A3D07_01070</name>
</gene>
<comment type="cofactor">
    <cofactor evidence="1">
        <name>Mg(2+)</name>
        <dbReference type="ChEBI" id="CHEBI:18420"/>
    </cofactor>
</comment>
<organism evidence="12 13">
    <name type="scientific">Candidatus Curtissbacteria bacterium RIFCSPHIGHO2_02_FULL_42_15</name>
    <dbReference type="NCBI Taxonomy" id="1797716"/>
    <lineage>
        <taxon>Bacteria</taxon>
        <taxon>Candidatus Curtissiibacteriota</taxon>
    </lineage>
</organism>
<dbReference type="GO" id="GO:0005975">
    <property type="term" value="P:carbohydrate metabolic process"/>
    <property type="evidence" value="ECO:0007669"/>
    <property type="project" value="InterPro"/>
</dbReference>
<dbReference type="InterPro" id="IPR005846">
    <property type="entry name" value="A-D-PHexomutase_a/b/a-III"/>
</dbReference>
<dbReference type="Pfam" id="PF02878">
    <property type="entry name" value="PGM_PMM_I"/>
    <property type="match status" value="1"/>
</dbReference>
<dbReference type="InterPro" id="IPR036900">
    <property type="entry name" value="A-D-PHexomutase_C_sf"/>
</dbReference>
<dbReference type="InterPro" id="IPR016066">
    <property type="entry name" value="A-D-PHexomutase_CS"/>
</dbReference>
<dbReference type="Gene3D" id="3.30.310.50">
    <property type="entry name" value="Alpha-D-phosphohexomutase, C-terminal domain"/>
    <property type="match status" value="1"/>
</dbReference>
<reference evidence="12 13" key="1">
    <citation type="journal article" date="2016" name="Nat. Commun.">
        <title>Thousands of microbial genomes shed light on interconnected biogeochemical processes in an aquifer system.</title>
        <authorList>
            <person name="Anantharaman K."/>
            <person name="Brown C.T."/>
            <person name="Hug L.A."/>
            <person name="Sharon I."/>
            <person name="Castelle C.J."/>
            <person name="Probst A.J."/>
            <person name="Thomas B.C."/>
            <person name="Singh A."/>
            <person name="Wilkins M.J."/>
            <person name="Karaoz U."/>
            <person name="Brodie E.L."/>
            <person name="Williams K.H."/>
            <person name="Hubbard S.S."/>
            <person name="Banfield J.F."/>
        </authorList>
    </citation>
    <scope>NUCLEOTIDE SEQUENCE [LARGE SCALE GENOMIC DNA]</scope>
</reference>
<evidence type="ECO:0000313" key="12">
    <source>
        <dbReference type="EMBL" id="OGD90551.1"/>
    </source>
</evidence>
<evidence type="ECO:0008006" key="14">
    <source>
        <dbReference type="Google" id="ProtNLM"/>
    </source>
</evidence>
<evidence type="ECO:0000259" key="8">
    <source>
        <dbReference type="Pfam" id="PF00408"/>
    </source>
</evidence>
<dbReference type="PROSITE" id="PS00710">
    <property type="entry name" value="PGM_PMM"/>
    <property type="match status" value="1"/>
</dbReference>
<dbReference type="STRING" id="1797716.A3D07_01070"/>